<dbReference type="Gene3D" id="3.40.47.10">
    <property type="match status" value="1"/>
</dbReference>
<feature type="domain" description="Thiolase N-terminal" evidence="1">
    <location>
        <begin position="11"/>
        <end position="220"/>
    </location>
</feature>
<keyword evidence="4" id="KW-1185">Reference proteome</keyword>
<dbReference type="CDD" id="cd00829">
    <property type="entry name" value="SCP-x_thiolase"/>
    <property type="match status" value="1"/>
</dbReference>
<dbReference type="InterPro" id="IPR055140">
    <property type="entry name" value="Thiolase_C_2"/>
</dbReference>
<dbReference type="Pfam" id="PF00108">
    <property type="entry name" value="Thiolase_N"/>
    <property type="match status" value="1"/>
</dbReference>
<dbReference type="Proteomes" id="UP000467322">
    <property type="component" value="Unassembled WGS sequence"/>
</dbReference>
<feature type="domain" description="Thiolase C-terminal" evidence="2">
    <location>
        <begin position="235"/>
        <end position="378"/>
    </location>
</feature>
<dbReference type="RefSeq" id="WP_161351542.1">
    <property type="nucleotide sequence ID" value="NZ_WTUX01000012.1"/>
</dbReference>
<evidence type="ECO:0000313" key="4">
    <source>
        <dbReference type="Proteomes" id="UP000467322"/>
    </source>
</evidence>
<evidence type="ECO:0000259" key="1">
    <source>
        <dbReference type="Pfam" id="PF00108"/>
    </source>
</evidence>
<dbReference type="GO" id="GO:0003988">
    <property type="term" value="F:acetyl-CoA C-acyltransferase activity"/>
    <property type="evidence" value="ECO:0007669"/>
    <property type="project" value="UniProtKB-ARBA"/>
</dbReference>
<dbReference type="InterPro" id="IPR020616">
    <property type="entry name" value="Thiolase_N"/>
</dbReference>
<evidence type="ECO:0000313" key="3">
    <source>
        <dbReference type="EMBL" id="MZR13418.1"/>
    </source>
</evidence>
<dbReference type="PANTHER" id="PTHR42870">
    <property type="entry name" value="ACETYL-COA C-ACETYLTRANSFERASE"/>
    <property type="match status" value="1"/>
</dbReference>
<organism evidence="3 4">
    <name type="scientific">Maritimibacter harenae</name>
    <dbReference type="NCBI Taxonomy" id="2606218"/>
    <lineage>
        <taxon>Bacteria</taxon>
        <taxon>Pseudomonadati</taxon>
        <taxon>Pseudomonadota</taxon>
        <taxon>Alphaproteobacteria</taxon>
        <taxon>Rhodobacterales</taxon>
        <taxon>Roseobacteraceae</taxon>
        <taxon>Maritimibacter</taxon>
    </lineage>
</organism>
<dbReference type="Pfam" id="PF22691">
    <property type="entry name" value="Thiolase_C_1"/>
    <property type="match status" value="1"/>
</dbReference>
<gene>
    <name evidence="3" type="ORF">GQE99_10360</name>
</gene>
<evidence type="ECO:0000259" key="2">
    <source>
        <dbReference type="Pfam" id="PF22691"/>
    </source>
</evidence>
<reference evidence="3 4" key="1">
    <citation type="submission" date="2019-12" db="EMBL/GenBank/DDBJ databases">
        <title>Maritimibacter sp. nov. sp. isolated from sea sand.</title>
        <authorList>
            <person name="Kim J."/>
            <person name="Jeong S.E."/>
            <person name="Jung H.S."/>
            <person name="Jeon C.O."/>
        </authorList>
    </citation>
    <scope>NUCLEOTIDE SEQUENCE [LARGE SCALE GENOMIC DNA]</scope>
    <source>
        <strain evidence="3 4">DP07</strain>
    </source>
</reference>
<name>A0A845M4U2_9RHOB</name>
<dbReference type="EMBL" id="WTUX01000012">
    <property type="protein sequence ID" value="MZR13418.1"/>
    <property type="molecule type" value="Genomic_DNA"/>
</dbReference>
<dbReference type="PIRSF" id="PIRSF000429">
    <property type="entry name" value="Ac-CoA_Ac_transf"/>
    <property type="match status" value="1"/>
</dbReference>
<protein>
    <submittedName>
        <fullName evidence="3">Thiolase family protein</fullName>
    </submittedName>
</protein>
<comment type="caution">
    <text evidence="3">The sequence shown here is derived from an EMBL/GenBank/DDBJ whole genome shotgun (WGS) entry which is preliminary data.</text>
</comment>
<dbReference type="PANTHER" id="PTHR42870:SF1">
    <property type="entry name" value="NON-SPECIFIC LIPID-TRANSFER PROTEIN-LIKE 2"/>
    <property type="match status" value="1"/>
</dbReference>
<sequence length="384" mass="40020">MGAAYISGVGLTAFGRHEGLDSLDLMTRAAGQALDDASVKRADVDGLVTGYSTAMPHLMMATRFCEHFGLDPAYAVSLQLGGATGAGMVMHAKLLVEAGRYRNVLVVAGENRLTNEGGRDQAIKTLAQVGHADHEVPFGATVPGYYALLASHYLAHSGATREELAHIAAYMRRHGGMTEGAHVPDPITVEEAMDTRVIADPLRLADCCPISDGAAALLISAKPSAQGAVRLAGAGQAHRHQHVTAIKDWSGFGAREAADRAFAEAKITRPDVGILGIYDSFTVTFAILLEACGFAAPGTAGRQIAEGAHDDDGLPINTHGGLLSYGHCGVAGGMAHLVETTRQLQGRAGDRQVRNAPEVGYVHADGGVLSAHVGLVLRADQGAR</sequence>
<dbReference type="AlphaFoldDB" id="A0A845M4U2"/>
<dbReference type="SUPFAM" id="SSF53901">
    <property type="entry name" value="Thiolase-like"/>
    <property type="match status" value="2"/>
</dbReference>
<dbReference type="InterPro" id="IPR002155">
    <property type="entry name" value="Thiolase"/>
</dbReference>
<accession>A0A845M4U2</accession>
<dbReference type="InterPro" id="IPR016039">
    <property type="entry name" value="Thiolase-like"/>
</dbReference>
<proteinExistence type="predicted"/>